<dbReference type="AlphaFoldDB" id="A0A5J4Q1V3"/>
<feature type="non-terminal residue" evidence="2">
    <location>
        <position position="1"/>
    </location>
</feature>
<evidence type="ECO:0000256" key="1">
    <source>
        <dbReference type="SAM" id="MobiDB-lite"/>
    </source>
</evidence>
<organism evidence="2">
    <name type="scientific">termite gut metagenome</name>
    <dbReference type="NCBI Taxonomy" id="433724"/>
    <lineage>
        <taxon>unclassified sequences</taxon>
        <taxon>metagenomes</taxon>
        <taxon>organismal metagenomes</taxon>
    </lineage>
</organism>
<evidence type="ECO:0000313" key="2">
    <source>
        <dbReference type="EMBL" id="KAA6315050.1"/>
    </source>
</evidence>
<protein>
    <submittedName>
        <fullName evidence="2">Uncharacterized protein</fullName>
    </submittedName>
</protein>
<name>A0A5J4Q1V3_9ZZZZ</name>
<proteinExistence type="predicted"/>
<comment type="caution">
    <text evidence="2">The sequence shown here is derived from an EMBL/GenBank/DDBJ whole genome shotgun (WGS) entry which is preliminary data.</text>
</comment>
<dbReference type="EMBL" id="SNRY01005402">
    <property type="protein sequence ID" value="KAA6315050.1"/>
    <property type="molecule type" value="Genomic_DNA"/>
</dbReference>
<feature type="compositionally biased region" description="Polar residues" evidence="1">
    <location>
        <begin position="7"/>
        <end position="24"/>
    </location>
</feature>
<gene>
    <name evidence="2" type="ORF">EZS27_034431</name>
</gene>
<sequence>GSAGEQPASNNPTDWNGQGGQKSPSYKLPIPRNYDLENPTSRL</sequence>
<reference evidence="2" key="1">
    <citation type="submission" date="2019-03" db="EMBL/GenBank/DDBJ databases">
        <title>Single cell metagenomics reveals metabolic interactions within the superorganism composed of flagellate Streblomastix strix and complex community of Bacteroidetes bacteria on its surface.</title>
        <authorList>
            <person name="Treitli S.C."/>
            <person name="Kolisko M."/>
            <person name="Husnik F."/>
            <person name="Keeling P."/>
            <person name="Hampl V."/>
        </authorList>
    </citation>
    <scope>NUCLEOTIDE SEQUENCE</scope>
    <source>
        <strain evidence="2">STM</strain>
    </source>
</reference>
<accession>A0A5J4Q1V3</accession>
<feature type="region of interest" description="Disordered" evidence="1">
    <location>
        <begin position="1"/>
        <end position="43"/>
    </location>
</feature>